<dbReference type="PANTHER" id="PTHR46929">
    <property type="entry name" value="EXPRESSED PROTEIN"/>
    <property type="match status" value="1"/>
</dbReference>
<accession>A0A9Q1KLZ9</accession>
<comment type="caution">
    <text evidence="4">The sequence shown here is derived from an EMBL/GenBank/DDBJ whole genome shotgun (WGS) entry which is preliminary data.</text>
</comment>
<dbReference type="EMBL" id="JAKOGI010000079">
    <property type="protein sequence ID" value="KAJ8445218.1"/>
    <property type="molecule type" value="Genomic_DNA"/>
</dbReference>
<reference evidence="4" key="1">
    <citation type="submission" date="2022-04" db="EMBL/GenBank/DDBJ databases">
        <title>Carnegiea gigantea Genome sequencing and assembly v2.</title>
        <authorList>
            <person name="Copetti D."/>
            <person name="Sanderson M.J."/>
            <person name="Burquez A."/>
            <person name="Wojciechowski M.F."/>
        </authorList>
    </citation>
    <scope>NUCLEOTIDE SEQUENCE</scope>
    <source>
        <strain evidence="4">SGP5-SGP5p</strain>
        <tissue evidence="4">Aerial part</tissue>
    </source>
</reference>
<dbReference type="OrthoDB" id="1301570at2759"/>
<dbReference type="Proteomes" id="UP001153076">
    <property type="component" value="Unassembled WGS sequence"/>
</dbReference>
<protein>
    <recommendedName>
        <fullName evidence="3">DUF8040 domain-containing protein</fullName>
    </recommendedName>
</protein>
<name>A0A9Q1KLZ9_9CARY</name>
<evidence type="ECO:0000313" key="5">
    <source>
        <dbReference type="Proteomes" id="UP001153076"/>
    </source>
</evidence>
<gene>
    <name evidence="4" type="ORF">Cgig2_024424</name>
</gene>
<evidence type="ECO:0000256" key="1">
    <source>
        <dbReference type="SAM" id="MobiDB-lite"/>
    </source>
</evidence>
<evidence type="ECO:0000256" key="2">
    <source>
        <dbReference type="SAM" id="Phobius"/>
    </source>
</evidence>
<dbReference type="PANTHER" id="PTHR46929:SF23">
    <property type="entry name" value="L10-INTERACTING MYB DOMAIN-CONTAINING PROTEIN-LIKE"/>
    <property type="match status" value="1"/>
</dbReference>
<sequence length="271" mass="30772">MHRVQFVNFAQMDDQLEEEALVIATASTVLGAMTIFLKYYERKIVETEIEMSQIPCQSRVNRDIDRENYINSVLLCGDRHCIDQIRMSPMAFFRLCEALERKGLLPSTVNMSVKEQVLMFLHLIGHNVSIPMSKKLLTFLANEVQKGNRPNNSFKSSSYVAAANAISKKFNVKCLPEHIDNHLKTANPTHEKYLNKKIDMYDEMAVVVGKDAARGSGAKSFDDVEIHSHRNTANLEEKGDGDSEFMKDNNKQSTSSDAFGISKKSKKDMRW</sequence>
<dbReference type="InterPro" id="IPR058353">
    <property type="entry name" value="DUF8040"/>
</dbReference>
<keyword evidence="2" id="KW-0472">Membrane</keyword>
<organism evidence="4 5">
    <name type="scientific">Carnegiea gigantea</name>
    <dbReference type="NCBI Taxonomy" id="171969"/>
    <lineage>
        <taxon>Eukaryota</taxon>
        <taxon>Viridiplantae</taxon>
        <taxon>Streptophyta</taxon>
        <taxon>Embryophyta</taxon>
        <taxon>Tracheophyta</taxon>
        <taxon>Spermatophyta</taxon>
        <taxon>Magnoliopsida</taxon>
        <taxon>eudicotyledons</taxon>
        <taxon>Gunneridae</taxon>
        <taxon>Pentapetalae</taxon>
        <taxon>Caryophyllales</taxon>
        <taxon>Cactineae</taxon>
        <taxon>Cactaceae</taxon>
        <taxon>Cactoideae</taxon>
        <taxon>Echinocereeae</taxon>
        <taxon>Carnegiea</taxon>
    </lineage>
</organism>
<proteinExistence type="predicted"/>
<feature type="domain" description="DUF8040" evidence="3">
    <location>
        <begin position="66"/>
        <end position="132"/>
    </location>
</feature>
<dbReference type="Pfam" id="PF26138">
    <property type="entry name" value="DUF8040"/>
    <property type="match status" value="1"/>
</dbReference>
<keyword evidence="5" id="KW-1185">Reference proteome</keyword>
<dbReference type="AlphaFoldDB" id="A0A9Q1KLZ9"/>
<feature type="compositionally biased region" description="Basic and acidic residues" evidence="1">
    <location>
        <begin position="235"/>
        <end position="250"/>
    </location>
</feature>
<keyword evidence="2" id="KW-1133">Transmembrane helix</keyword>
<evidence type="ECO:0000313" key="4">
    <source>
        <dbReference type="EMBL" id="KAJ8445218.1"/>
    </source>
</evidence>
<feature type="region of interest" description="Disordered" evidence="1">
    <location>
        <begin position="233"/>
        <end position="271"/>
    </location>
</feature>
<feature type="transmembrane region" description="Helical" evidence="2">
    <location>
        <begin position="20"/>
        <end position="40"/>
    </location>
</feature>
<evidence type="ECO:0000259" key="3">
    <source>
        <dbReference type="Pfam" id="PF26138"/>
    </source>
</evidence>
<keyword evidence="2" id="KW-0812">Transmembrane</keyword>